<dbReference type="GeneID" id="300937147"/>
<accession>A0ABW8DT36</accession>
<comment type="caution">
    <text evidence="1">The sequence shown here is derived from an EMBL/GenBank/DDBJ whole genome shotgun (WGS) entry which is preliminary data.</text>
</comment>
<proteinExistence type="predicted"/>
<evidence type="ECO:0000313" key="1">
    <source>
        <dbReference type="EMBL" id="MFJ2676758.1"/>
    </source>
</evidence>
<organism evidence="1 2">
    <name type="scientific">Pseudomonas sivasensis</name>
    <dbReference type="NCBI Taxonomy" id="1880678"/>
    <lineage>
        <taxon>Bacteria</taxon>
        <taxon>Pseudomonadati</taxon>
        <taxon>Pseudomonadota</taxon>
        <taxon>Gammaproteobacteria</taxon>
        <taxon>Pseudomonadales</taxon>
        <taxon>Pseudomonadaceae</taxon>
        <taxon>Pseudomonas</taxon>
    </lineage>
</organism>
<reference evidence="1 2" key="1">
    <citation type="submission" date="2024-10" db="EMBL/GenBank/DDBJ databases">
        <title>The Natural Products Discovery Center: Release of the First 8490 Sequenced Strains for Exploring Actinobacteria Biosynthetic Diversity.</title>
        <authorList>
            <person name="Kalkreuter E."/>
            <person name="Kautsar S.A."/>
            <person name="Yang D."/>
            <person name="Bader C.D."/>
            <person name="Teijaro C.N."/>
            <person name="Fluegel L."/>
            <person name="Davis C.M."/>
            <person name="Simpson J.R."/>
            <person name="Lauterbach L."/>
            <person name="Steele A.D."/>
            <person name="Gui C."/>
            <person name="Meng S."/>
            <person name="Li G."/>
            <person name="Viehrig K."/>
            <person name="Ye F."/>
            <person name="Su P."/>
            <person name="Kiefer A.F."/>
            <person name="Nichols A."/>
            <person name="Cepeda A.J."/>
            <person name="Yan W."/>
            <person name="Fan B."/>
            <person name="Jiang Y."/>
            <person name="Adhikari A."/>
            <person name="Zheng C.-J."/>
            <person name="Schuster L."/>
            <person name="Cowan T.M."/>
            <person name="Smanski M.J."/>
            <person name="Chevrette M.G."/>
            <person name="De Carvalho L.P.S."/>
            <person name="Shen B."/>
        </authorList>
    </citation>
    <scope>NUCLEOTIDE SEQUENCE [LARGE SCALE GENOMIC DNA]</scope>
    <source>
        <strain evidence="1 2">NPDC087581</strain>
    </source>
</reference>
<gene>
    <name evidence="1" type="ORF">ACIOWJ_01445</name>
</gene>
<evidence type="ECO:0008006" key="3">
    <source>
        <dbReference type="Google" id="ProtNLM"/>
    </source>
</evidence>
<dbReference type="Proteomes" id="UP001617213">
    <property type="component" value="Unassembled WGS sequence"/>
</dbReference>
<keyword evidence="2" id="KW-1185">Reference proteome</keyword>
<name>A0ABW8DT36_9PSED</name>
<dbReference type="RefSeq" id="WP_143499365.1">
    <property type="nucleotide sequence ID" value="NZ_CP058533.1"/>
</dbReference>
<evidence type="ECO:0000313" key="2">
    <source>
        <dbReference type="Proteomes" id="UP001617213"/>
    </source>
</evidence>
<dbReference type="EMBL" id="JBIUWZ010000001">
    <property type="protein sequence ID" value="MFJ2676758.1"/>
    <property type="molecule type" value="Genomic_DNA"/>
</dbReference>
<sequence>MRKITVALLLIVFGCGIAGSGWSAYQGRDNVAKASSLVASHLLAFDAEPALDLSSFLARGEDAEKALTADLLEMQSADWSGAETKKDAAIEFTSRAISVIRTYTRFRMSNLQVGLTKRRLLAEEGALAQETDPSLRDLASHRLQSYKDKYVEELRDFNHLTTAIGMHCEMLLIANDGIKVVFGESMGLDVPTQEFMKQLL</sequence>
<protein>
    <recommendedName>
        <fullName evidence="3">OmpH family outer membrane protein</fullName>
    </recommendedName>
</protein>
<dbReference type="PROSITE" id="PS51257">
    <property type="entry name" value="PROKAR_LIPOPROTEIN"/>
    <property type="match status" value="1"/>
</dbReference>